<keyword evidence="5" id="KW-1185">Reference proteome</keyword>
<proteinExistence type="predicted"/>
<dbReference type="OrthoDB" id="9810918at2"/>
<gene>
    <name evidence="4" type="ORF">D7I45_00995</name>
</gene>
<feature type="domain" description="TPM" evidence="3">
    <location>
        <begin position="32"/>
        <end position="161"/>
    </location>
</feature>
<keyword evidence="1" id="KW-0812">Transmembrane</keyword>
<name>A0A387ASH0_9LACO</name>
<reference evidence="4 5" key="1">
    <citation type="submission" date="2018-09" db="EMBL/GenBank/DDBJ databases">
        <title>Genome sequencing of strain BHWM-4.</title>
        <authorList>
            <person name="Heo J."/>
            <person name="Kim S.-J."/>
            <person name="Kwon S.-W."/>
        </authorList>
    </citation>
    <scope>NUCLEOTIDE SEQUENCE [LARGE SCALE GENOMIC DNA]</scope>
    <source>
        <strain evidence="4 5">BHWM-4</strain>
    </source>
</reference>
<organism evidence="4 5">
    <name type="scientific">Apilactobacillus bombintestini</name>
    <dbReference type="NCBI Taxonomy" id="2419772"/>
    <lineage>
        <taxon>Bacteria</taxon>
        <taxon>Bacillati</taxon>
        <taxon>Bacillota</taxon>
        <taxon>Bacilli</taxon>
        <taxon>Lactobacillales</taxon>
        <taxon>Lactobacillaceae</taxon>
        <taxon>Apilactobacillus</taxon>
    </lineage>
</organism>
<dbReference type="PANTHER" id="PTHR30373:SF2">
    <property type="entry name" value="UPF0603 PROTEIN YGCG"/>
    <property type="match status" value="1"/>
</dbReference>
<accession>A0A387ASH0</accession>
<feature type="signal peptide" evidence="2">
    <location>
        <begin position="1"/>
        <end position="19"/>
    </location>
</feature>
<evidence type="ECO:0000256" key="1">
    <source>
        <dbReference type="SAM" id="Phobius"/>
    </source>
</evidence>
<keyword evidence="2" id="KW-0732">Signal</keyword>
<feature type="chain" id="PRO_5017252995" evidence="2">
    <location>
        <begin position="20"/>
        <end position="285"/>
    </location>
</feature>
<dbReference type="EMBL" id="CP032626">
    <property type="protein sequence ID" value="AYF92165.1"/>
    <property type="molecule type" value="Genomic_DNA"/>
</dbReference>
<dbReference type="InterPro" id="IPR007621">
    <property type="entry name" value="TPM_dom"/>
</dbReference>
<keyword evidence="1" id="KW-0472">Membrane</keyword>
<dbReference type="Proteomes" id="UP000272003">
    <property type="component" value="Chromosome"/>
</dbReference>
<dbReference type="KEGG" id="abom:D7I45_00995"/>
<keyword evidence="1" id="KW-1133">Transmembrane helix</keyword>
<evidence type="ECO:0000313" key="4">
    <source>
        <dbReference type="EMBL" id="AYF92165.1"/>
    </source>
</evidence>
<evidence type="ECO:0000256" key="2">
    <source>
        <dbReference type="SAM" id="SignalP"/>
    </source>
</evidence>
<feature type="transmembrane region" description="Helical" evidence="1">
    <location>
        <begin position="189"/>
        <end position="210"/>
    </location>
</feature>
<protein>
    <submittedName>
        <fullName evidence="4">TPM domain-containing protein</fullName>
    </submittedName>
</protein>
<dbReference type="AlphaFoldDB" id="A0A387ASH0"/>
<dbReference type="RefSeq" id="WP_120783939.1">
    <property type="nucleotide sequence ID" value="NZ_CP032626.1"/>
</dbReference>
<evidence type="ECO:0000259" key="3">
    <source>
        <dbReference type="Pfam" id="PF04536"/>
    </source>
</evidence>
<sequence length="285" mass="30428">MALLVPLIAMLATPVVSHAESTNPTPTREYVVDDYAQILDDTTKQMVINQEKQYQKTETHPQIVLMTVKSTNDENIDNFSDDVLEHARWNIGKKGLDNGVLILFAQNNGNNNVRISTGYGVEDILPDATTNQILQDNKGLLKSSNPEDVNTGLRNVFQRVSTVINKRYLKMSLNEARKKQQTNKNKNTMMGLLLGIIAVIVGIGVVIFLIRHNNDDDNHRGGPGGGRRDSSDGFWLGALAGSLIGSSGSIDNSFGGFGDSGGFGDAGGFGSSGGGGDFGGGGSSI</sequence>
<dbReference type="Gene3D" id="3.10.310.50">
    <property type="match status" value="1"/>
</dbReference>
<dbReference type="PANTHER" id="PTHR30373">
    <property type="entry name" value="UPF0603 PROTEIN YGCG"/>
    <property type="match status" value="1"/>
</dbReference>
<evidence type="ECO:0000313" key="5">
    <source>
        <dbReference type="Proteomes" id="UP000272003"/>
    </source>
</evidence>
<dbReference type="Pfam" id="PF04536">
    <property type="entry name" value="TPM_phosphatase"/>
    <property type="match status" value="1"/>
</dbReference>